<dbReference type="NCBIfam" id="NF040713">
    <property type="entry name" value="ZapE"/>
    <property type="match status" value="1"/>
</dbReference>
<name>A0A9W6ZRI3_9STRA</name>
<proteinExistence type="inferred from homology"/>
<dbReference type="PANTHER" id="PTHR12169">
    <property type="entry name" value="ATPASE N2B"/>
    <property type="match status" value="1"/>
</dbReference>
<evidence type="ECO:0000313" key="5">
    <source>
        <dbReference type="Proteomes" id="UP001165082"/>
    </source>
</evidence>
<evidence type="ECO:0000256" key="2">
    <source>
        <dbReference type="ARBA" id="ARBA00022741"/>
    </source>
</evidence>
<dbReference type="InterPro" id="IPR027417">
    <property type="entry name" value="P-loop_NTPase"/>
</dbReference>
<dbReference type="SUPFAM" id="SSF52540">
    <property type="entry name" value="P-loop containing nucleoside triphosphate hydrolases"/>
    <property type="match status" value="1"/>
</dbReference>
<dbReference type="OrthoDB" id="548867at2759"/>
<reference evidence="4" key="1">
    <citation type="submission" date="2022-07" db="EMBL/GenBank/DDBJ databases">
        <title>Genome analysis of Parmales, a sister group of diatoms, reveals the evolutionary specialization of diatoms from phago-mixotrophs to photoautotrophs.</title>
        <authorList>
            <person name="Ban H."/>
            <person name="Sato S."/>
            <person name="Yoshikawa S."/>
            <person name="Kazumasa Y."/>
            <person name="Nakamura Y."/>
            <person name="Ichinomiya M."/>
            <person name="Saitoh K."/>
            <person name="Sato N."/>
            <person name="Blanc-Mathieu R."/>
            <person name="Endo H."/>
            <person name="Kuwata A."/>
            <person name="Ogata H."/>
        </authorList>
    </citation>
    <scope>NUCLEOTIDE SEQUENCE</scope>
</reference>
<dbReference type="InterPro" id="IPR005654">
    <property type="entry name" value="ATPase_AFG1-like"/>
</dbReference>
<dbReference type="Pfam" id="PF03969">
    <property type="entry name" value="AFG1_ATPase"/>
    <property type="match status" value="1"/>
</dbReference>
<dbReference type="Proteomes" id="UP001165082">
    <property type="component" value="Unassembled WGS sequence"/>
</dbReference>
<evidence type="ECO:0000256" key="1">
    <source>
        <dbReference type="ARBA" id="ARBA00010322"/>
    </source>
</evidence>
<evidence type="ECO:0000313" key="4">
    <source>
        <dbReference type="EMBL" id="GMH59414.1"/>
    </source>
</evidence>
<dbReference type="GO" id="GO:0005524">
    <property type="term" value="F:ATP binding"/>
    <property type="evidence" value="ECO:0007669"/>
    <property type="project" value="UniProtKB-KW"/>
</dbReference>
<evidence type="ECO:0000256" key="3">
    <source>
        <dbReference type="ARBA" id="ARBA00022840"/>
    </source>
</evidence>
<dbReference type="Gene3D" id="3.40.50.300">
    <property type="entry name" value="P-loop containing nucleotide triphosphate hydrolases"/>
    <property type="match status" value="2"/>
</dbReference>
<accession>A0A9W6ZRI3</accession>
<dbReference type="GO" id="GO:0005739">
    <property type="term" value="C:mitochondrion"/>
    <property type="evidence" value="ECO:0007669"/>
    <property type="project" value="TreeGrafter"/>
</dbReference>
<sequence length="446" mass="49234">MVEKGVINEDELQIGAIAHLSKLQEQMQDLSVKKPNGCYLHGGVGCGKTFMMDLFYDSAPTVKKKRMHFSSFMLEIHERMAEKQKQREEQLNSGFLSRVLPKIHDDIGGTADSSTERSISLFGTKIVLSSGVGEYGAVDMDNEDPLPLIAKEIVQSTFLLCLDEFEVTDVADSFILARLFTALFDEGLVLVATSNRAPSDLYQDGLNRQVFLPTIDAINSSCTVISLEDSPTDYRGEKSRTNVEARFVFDSSSLDDLWDARVEAEGGPISPPPASNLDPNGTLSLATRSAHIPLLSPHFSTCKFTFQELCESASGGTSPMGAAEFALLASHFSAIFVTDVPNFNKGGATIDGLRRFVLFIDACYDSRCELYISTKMKSMGDMWDPKEDIVDPRSMNTHGDLLGSAIVVPCDTFTKFSLDRTVSRLFEMSSDEYIKESLERTNARHQ</sequence>
<dbReference type="EMBL" id="BRXZ01002307">
    <property type="protein sequence ID" value="GMH59414.1"/>
    <property type="molecule type" value="Genomic_DNA"/>
</dbReference>
<organism evidence="4 5">
    <name type="scientific">Triparma retinervis</name>
    <dbReference type="NCBI Taxonomy" id="2557542"/>
    <lineage>
        <taxon>Eukaryota</taxon>
        <taxon>Sar</taxon>
        <taxon>Stramenopiles</taxon>
        <taxon>Ochrophyta</taxon>
        <taxon>Bolidophyceae</taxon>
        <taxon>Parmales</taxon>
        <taxon>Triparmaceae</taxon>
        <taxon>Triparma</taxon>
    </lineage>
</organism>
<protein>
    <recommendedName>
        <fullName evidence="6">AFG1-like ATPase</fullName>
    </recommendedName>
</protein>
<comment type="similarity">
    <text evidence="1">Belongs to the AFG1 ATPase family.</text>
</comment>
<keyword evidence="3" id="KW-0067">ATP-binding</keyword>
<dbReference type="AlphaFoldDB" id="A0A9W6ZRI3"/>
<keyword evidence="5" id="KW-1185">Reference proteome</keyword>
<evidence type="ECO:0008006" key="6">
    <source>
        <dbReference type="Google" id="ProtNLM"/>
    </source>
</evidence>
<dbReference type="GO" id="GO:0016887">
    <property type="term" value="F:ATP hydrolysis activity"/>
    <property type="evidence" value="ECO:0007669"/>
    <property type="project" value="InterPro"/>
</dbReference>
<gene>
    <name evidence="4" type="ORF">TrRE_jg8757</name>
</gene>
<dbReference type="PANTHER" id="PTHR12169:SF6">
    <property type="entry name" value="AFG1-LIKE ATPASE"/>
    <property type="match status" value="1"/>
</dbReference>
<keyword evidence="2" id="KW-0547">Nucleotide-binding</keyword>
<comment type="caution">
    <text evidence="4">The sequence shown here is derived from an EMBL/GenBank/DDBJ whole genome shotgun (WGS) entry which is preliminary data.</text>
</comment>